<dbReference type="OrthoDB" id="264636at2759"/>
<name>A0A640KDV2_LEITA</name>
<sequence length="332" mass="35800">MALFLSALLPAQRRLVSLLLALLALLTGATPLNNAGVPLTIAARAFPECSAYADYFPHFRTTTHCIVKDLCVTSKHCCKDIHERDLSQCLDITAFSCNISAVCTADAAAASSRSPSTRRWFPETQDGGASLLCCRAEVTTTEAPAVPPLDSWSSEAVSHHSGVLPEFMCDDTTAAACTVLSRLPPIIRGFCQNDLLNMYTDAYLYDNIPRICCQYVPDGPLGNDTSGSANAGKEACGLKLLDLPRRGEYHCSLDMRSTARICCNGRIEYDTSKRNDSGSATSPSESLVFKYISSKCLFDPGHNGNSVSSPVMSMAQLRIVPLLLVMVVLLCV</sequence>
<protein>
    <submittedName>
        <fullName evidence="2">Uncharacterized protein</fullName>
    </submittedName>
</protein>
<dbReference type="EMBL" id="BLBS01000019">
    <property type="protein sequence ID" value="GET87244.1"/>
    <property type="molecule type" value="Genomic_DNA"/>
</dbReference>
<feature type="signal peptide" evidence="1">
    <location>
        <begin position="1"/>
        <end position="31"/>
    </location>
</feature>
<evidence type="ECO:0000313" key="3">
    <source>
        <dbReference type="Proteomes" id="UP000419144"/>
    </source>
</evidence>
<accession>A0A640KDV2</accession>
<keyword evidence="1" id="KW-0732">Signal</keyword>
<dbReference type="AlphaFoldDB" id="A0A640KDV2"/>
<keyword evidence="3" id="KW-1185">Reference proteome</keyword>
<evidence type="ECO:0000313" key="2">
    <source>
        <dbReference type="EMBL" id="GET87244.1"/>
    </source>
</evidence>
<gene>
    <name evidence="2" type="ORF">LtaPh_1505500</name>
</gene>
<proteinExistence type="predicted"/>
<dbReference type="Proteomes" id="UP000419144">
    <property type="component" value="Unassembled WGS sequence"/>
</dbReference>
<organism evidence="2 3">
    <name type="scientific">Leishmania tarentolae</name>
    <name type="common">Sauroleishmania tarentolae</name>
    <dbReference type="NCBI Taxonomy" id="5689"/>
    <lineage>
        <taxon>Eukaryota</taxon>
        <taxon>Discoba</taxon>
        <taxon>Euglenozoa</taxon>
        <taxon>Kinetoplastea</taxon>
        <taxon>Metakinetoplastina</taxon>
        <taxon>Trypanosomatida</taxon>
        <taxon>Trypanosomatidae</taxon>
        <taxon>Leishmaniinae</taxon>
        <taxon>Leishmania</taxon>
        <taxon>lizard Leishmania</taxon>
    </lineage>
</organism>
<comment type="caution">
    <text evidence="2">The sequence shown here is derived from an EMBL/GenBank/DDBJ whole genome shotgun (WGS) entry which is preliminary data.</text>
</comment>
<reference evidence="2" key="1">
    <citation type="submission" date="2019-11" db="EMBL/GenBank/DDBJ databases">
        <title>Leishmania tarentolae CDS.</title>
        <authorList>
            <person name="Goto Y."/>
            <person name="Yamagishi J."/>
        </authorList>
    </citation>
    <scope>NUCLEOTIDE SEQUENCE [LARGE SCALE GENOMIC DNA]</scope>
    <source>
        <strain evidence="2">Parrot Tar II</strain>
    </source>
</reference>
<evidence type="ECO:0000256" key="1">
    <source>
        <dbReference type="SAM" id="SignalP"/>
    </source>
</evidence>
<feature type="chain" id="PRO_5025056753" evidence="1">
    <location>
        <begin position="32"/>
        <end position="332"/>
    </location>
</feature>
<dbReference type="VEuPathDB" id="TriTrypDB:LtaPh_1505500"/>